<comment type="catalytic activity">
    <reaction evidence="9">
        <text>tRNA(Cys) + L-cysteine + ATP = L-cysteinyl-tRNA(Cys) + AMP + diphosphate</text>
        <dbReference type="Rhea" id="RHEA:17773"/>
        <dbReference type="Rhea" id="RHEA-COMP:9661"/>
        <dbReference type="Rhea" id="RHEA-COMP:9679"/>
        <dbReference type="ChEBI" id="CHEBI:30616"/>
        <dbReference type="ChEBI" id="CHEBI:33019"/>
        <dbReference type="ChEBI" id="CHEBI:35235"/>
        <dbReference type="ChEBI" id="CHEBI:78442"/>
        <dbReference type="ChEBI" id="CHEBI:78517"/>
        <dbReference type="ChEBI" id="CHEBI:456215"/>
        <dbReference type="EC" id="6.1.1.16"/>
    </reaction>
</comment>
<keyword evidence="5 9" id="KW-0862">Zinc</keyword>
<dbReference type="Proteomes" id="UP000178104">
    <property type="component" value="Unassembled WGS sequence"/>
</dbReference>
<feature type="binding site" evidence="9">
    <location>
        <position position="254"/>
    </location>
    <ligand>
        <name>Zn(2+)</name>
        <dbReference type="ChEBI" id="CHEBI:29105"/>
    </ligand>
</feature>
<dbReference type="GO" id="GO:0005829">
    <property type="term" value="C:cytosol"/>
    <property type="evidence" value="ECO:0007669"/>
    <property type="project" value="TreeGrafter"/>
</dbReference>
<evidence type="ECO:0000256" key="8">
    <source>
        <dbReference type="ARBA" id="ARBA00023146"/>
    </source>
</evidence>
<feature type="domain" description="Cysteinyl-tRNA ligase anticodon binding" evidence="11">
    <location>
        <begin position="438"/>
        <end position="479"/>
    </location>
</feature>
<dbReference type="InterPro" id="IPR009080">
    <property type="entry name" value="tRNAsynth_Ia_anticodon-bd"/>
</dbReference>
<feature type="short sequence motif" description="'HIGH' region" evidence="9">
    <location>
        <begin position="35"/>
        <end position="45"/>
    </location>
</feature>
<dbReference type="PRINTS" id="PR00983">
    <property type="entry name" value="TRNASYNTHCYS"/>
</dbReference>
<dbReference type="GO" id="GO:0004817">
    <property type="term" value="F:cysteine-tRNA ligase activity"/>
    <property type="evidence" value="ECO:0007669"/>
    <property type="project" value="UniProtKB-UniRule"/>
</dbReference>
<evidence type="ECO:0000259" key="11">
    <source>
        <dbReference type="Pfam" id="PF23493"/>
    </source>
</evidence>
<dbReference type="InterPro" id="IPR014729">
    <property type="entry name" value="Rossmann-like_a/b/a_fold"/>
</dbReference>
<dbReference type="PANTHER" id="PTHR10890">
    <property type="entry name" value="CYSTEINYL-TRNA SYNTHETASE"/>
    <property type="match status" value="1"/>
</dbReference>
<dbReference type="NCBIfam" id="TIGR00435">
    <property type="entry name" value="cysS"/>
    <property type="match status" value="1"/>
</dbReference>
<evidence type="ECO:0000256" key="1">
    <source>
        <dbReference type="ARBA" id="ARBA00011245"/>
    </source>
</evidence>
<sequence>MISGKKIILYNTLSRTKENFAPINKKEVRMYTCGPTVYNYAHIGNLRSYVFSDILQKTLEYSGYRVKRVMNITDIGHLSSDADSGEDKMTKGLLREGKTLTLKNMRELAEFYTEKFKEDLKALNIKIPTDLYFASDYVKEDIELIQKLEKKSYTYQISDGIYFDISKMPDYGILWGGKGNKETKNESQTRIGENSEKRNSEDFALWKFDKKIGFESPWGTGFPGWHIECSAMGIKFLGEQFDIHTGGIDHIPVHHTNEIAQSECATGKKPFVKYWIHHEFLDTSKGEKMAKSGENFITLRTLTEKGMHPITYRFWLLMGHYRTKLNFVWEALEGAETALKRLYNLYSELGPSSAKASAGKEDVGKVNKEYQNKFKEFIDDDLDTPRALTVLWDVLKDENISNADKKATVLDFDKVLGLGFSTQGGPASGWENDPNAEKISTLVEEREQARQNKDFQKSDELRKEINSLGYEVKDTTEGQKISKI</sequence>
<gene>
    <name evidence="9" type="primary">cysS</name>
    <name evidence="12" type="ORF">A2917_01470</name>
</gene>
<keyword evidence="2 9" id="KW-0436">Ligase</keyword>
<dbReference type="InterPro" id="IPR056411">
    <property type="entry name" value="CysS_C"/>
</dbReference>
<evidence type="ECO:0000256" key="2">
    <source>
        <dbReference type="ARBA" id="ARBA00022598"/>
    </source>
</evidence>
<protein>
    <recommendedName>
        <fullName evidence="9">Cysteine--tRNA ligase</fullName>
        <ecNumber evidence="9">6.1.1.16</ecNumber>
    </recommendedName>
    <alternativeName>
        <fullName evidence="9">Cysteinyl-tRNA synthetase</fullName>
        <shortName evidence="9">CysRS</shortName>
    </alternativeName>
</protein>
<keyword evidence="7 9" id="KW-0648">Protein biosynthesis</keyword>
<dbReference type="AlphaFoldDB" id="A0A1F6XLT2"/>
<feature type="binding site" evidence="9">
    <location>
        <position position="291"/>
    </location>
    <ligand>
        <name>ATP</name>
        <dbReference type="ChEBI" id="CHEBI:30616"/>
    </ligand>
</feature>
<keyword evidence="3 9" id="KW-0479">Metal-binding</keyword>
<dbReference type="InterPro" id="IPR015803">
    <property type="entry name" value="Cys-tRNA-ligase"/>
</dbReference>
<dbReference type="GO" id="GO:0008270">
    <property type="term" value="F:zinc ion binding"/>
    <property type="evidence" value="ECO:0007669"/>
    <property type="project" value="UniProtKB-UniRule"/>
</dbReference>
<feature type="domain" description="tRNA synthetases class I catalytic" evidence="10">
    <location>
        <begin position="20"/>
        <end position="335"/>
    </location>
</feature>
<evidence type="ECO:0000256" key="7">
    <source>
        <dbReference type="ARBA" id="ARBA00022917"/>
    </source>
</evidence>
<dbReference type="SUPFAM" id="SSF52374">
    <property type="entry name" value="Nucleotidylyl transferase"/>
    <property type="match status" value="1"/>
</dbReference>
<comment type="caution">
    <text evidence="12">The sequence shown here is derived from an EMBL/GenBank/DDBJ whole genome shotgun (WGS) entry which is preliminary data.</text>
</comment>
<dbReference type="InterPro" id="IPR032678">
    <property type="entry name" value="tRNA-synt_1_cat_dom"/>
</dbReference>
<dbReference type="GO" id="GO:0006423">
    <property type="term" value="P:cysteinyl-tRNA aminoacylation"/>
    <property type="evidence" value="ECO:0007669"/>
    <property type="project" value="UniProtKB-UniRule"/>
</dbReference>
<evidence type="ECO:0000256" key="9">
    <source>
        <dbReference type="HAMAP-Rule" id="MF_00041"/>
    </source>
</evidence>
<evidence type="ECO:0000256" key="5">
    <source>
        <dbReference type="ARBA" id="ARBA00022833"/>
    </source>
</evidence>
<evidence type="ECO:0000256" key="3">
    <source>
        <dbReference type="ARBA" id="ARBA00022723"/>
    </source>
</evidence>
<name>A0A1F6XLT2_9BACT</name>
<dbReference type="Pfam" id="PF23493">
    <property type="entry name" value="CysS_C"/>
    <property type="match status" value="1"/>
</dbReference>
<dbReference type="SUPFAM" id="SSF47323">
    <property type="entry name" value="Anticodon-binding domain of a subclass of class I aminoacyl-tRNA synthetases"/>
    <property type="match status" value="1"/>
</dbReference>
<feature type="binding site" evidence="9">
    <location>
        <position position="33"/>
    </location>
    <ligand>
        <name>Zn(2+)</name>
        <dbReference type="ChEBI" id="CHEBI:29105"/>
    </ligand>
</feature>
<dbReference type="Pfam" id="PF01406">
    <property type="entry name" value="tRNA-synt_1e"/>
    <property type="match status" value="1"/>
</dbReference>
<comment type="similarity">
    <text evidence="9">Belongs to the class-I aminoacyl-tRNA synthetase family.</text>
</comment>
<dbReference type="Gene3D" id="1.20.120.1910">
    <property type="entry name" value="Cysteine-tRNA ligase, C-terminal anti-codon recognition domain"/>
    <property type="match status" value="1"/>
</dbReference>
<evidence type="ECO:0000313" key="13">
    <source>
        <dbReference type="Proteomes" id="UP000178104"/>
    </source>
</evidence>
<dbReference type="STRING" id="1801780.A2917_01470"/>
<comment type="cofactor">
    <cofactor evidence="9">
        <name>Zn(2+)</name>
        <dbReference type="ChEBI" id="CHEBI:29105"/>
    </cofactor>
    <text evidence="9">Binds 1 zinc ion per subunit.</text>
</comment>
<evidence type="ECO:0000313" key="12">
    <source>
        <dbReference type="EMBL" id="OGI95032.1"/>
    </source>
</evidence>
<feature type="short sequence motif" description="'KMSKS' region" evidence="9">
    <location>
        <begin position="288"/>
        <end position="292"/>
    </location>
</feature>
<dbReference type="InterPro" id="IPR024909">
    <property type="entry name" value="Cys-tRNA/MSH_ligase"/>
</dbReference>
<feature type="binding site" evidence="9">
    <location>
        <position position="258"/>
    </location>
    <ligand>
        <name>Zn(2+)</name>
        <dbReference type="ChEBI" id="CHEBI:29105"/>
    </ligand>
</feature>
<comment type="subcellular location">
    <subcellularLocation>
        <location evidence="9">Cytoplasm</location>
    </subcellularLocation>
</comment>
<reference evidence="12 13" key="1">
    <citation type="journal article" date="2016" name="Nat. Commun.">
        <title>Thousands of microbial genomes shed light on interconnected biogeochemical processes in an aquifer system.</title>
        <authorList>
            <person name="Anantharaman K."/>
            <person name="Brown C.T."/>
            <person name="Hug L.A."/>
            <person name="Sharon I."/>
            <person name="Castelle C.J."/>
            <person name="Probst A.J."/>
            <person name="Thomas B.C."/>
            <person name="Singh A."/>
            <person name="Wilkins M.J."/>
            <person name="Karaoz U."/>
            <person name="Brodie E.L."/>
            <person name="Williams K.H."/>
            <person name="Hubbard S.S."/>
            <person name="Banfield J.F."/>
        </authorList>
    </citation>
    <scope>NUCLEOTIDE SEQUENCE [LARGE SCALE GENOMIC DNA]</scope>
</reference>
<organism evidence="12 13">
    <name type="scientific">Candidatus Nomurabacteria bacterium RIFCSPLOWO2_01_FULL_42_17</name>
    <dbReference type="NCBI Taxonomy" id="1801780"/>
    <lineage>
        <taxon>Bacteria</taxon>
        <taxon>Candidatus Nomuraibacteriota</taxon>
    </lineage>
</organism>
<proteinExistence type="inferred from homology"/>
<feature type="binding site" evidence="9">
    <location>
        <position position="229"/>
    </location>
    <ligand>
        <name>Zn(2+)</name>
        <dbReference type="ChEBI" id="CHEBI:29105"/>
    </ligand>
</feature>
<dbReference type="CDD" id="cd00672">
    <property type="entry name" value="CysRS_core"/>
    <property type="match status" value="1"/>
</dbReference>
<keyword evidence="4 9" id="KW-0547">Nucleotide-binding</keyword>
<dbReference type="Gene3D" id="3.40.50.620">
    <property type="entry name" value="HUPs"/>
    <property type="match status" value="1"/>
</dbReference>
<keyword evidence="9" id="KW-0963">Cytoplasm</keyword>
<dbReference type="HAMAP" id="MF_00041">
    <property type="entry name" value="Cys_tRNA_synth"/>
    <property type="match status" value="1"/>
</dbReference>
<accession>A0A1F6XLT2</accession>
<dbReference type="EC" id="6.1.1.16" evidence="9"/>
<keyword evidence="6 9" id="KW-0067">ATP-binding</keyword>
<evidence type="ECO:0000256" key="6">
    <source>
        <dbReference type="ARBA" id="ARBA00022840"/>
    </source>
</evidence>
<evidence type="ECO:0000259" key="10">
    <source>
        <dbReference type="Pfam" id="PF01406"/>
    </source>
</evidence>
<comment type="subunit">
    <text evidence="1 9">Monomer.</text>
</comment>
<dbReference type="PANTHER" id="PTHR10890:SF3">
    <property type="entry name" value="CYSTEINE--TRNA LIGASE, CYTOPLASMIC"/>
    <property type="match status" value="1"/>
</dbReference>
<dbReference type="GO" id="GO:0005524">
    <property type="term" value="F:ATP binding"/>
    <property type="evidence" value="ECO:0007669"/>
    <property type="project" value="UniProtKB-UniRule"/>
</dbReference>
<evidence type="ECO:0000256" key="4">
    <source>
        <dbReference type="ARBA" id="ARBA00022741"/>
    </source>
</evidence>
<keyword evidence="8 9" id="KW-0030">Aminoacyl-tRNA synthetase</keyword>
<dbReference type="EMBL" id="MFVE01000008">
    <property type="protein sequence ID" value="OGI95032.1"/>
    <property type="molecule type" value="Genomic_DNA"/>
</dbReference>